<dbReference type="Pfam" id="PF22005">
    <property type="entry name" value="WWE_1"/>
    <property type="match status" value="1"/>
</dbReference>
<comment type="caution">
    <text evidence="14">The sequence shown here is derived from an EMBL/GenBank/DDBJ whole genome shotgun (WGS) entry which is preliminary data.</text>
</comment>
<feature type="domain" description="Macro" evidence="13">
    <location>
        <begin position="1388"/>
        <end position="1564"/>
    </location>
</feature>
<dbReference type="GO" id="GO:0010629">
    <property type="term" value="P:negative regulation of gene expression"/>
    <property type="evidence" value="ECO:0007669"/>
    <property type="project" value="TreeGrafter"/>
</dbReference>
<dbReference type="Pfam" id="PF23252">
    <property type="entry name" value="KH_PARP14_5"/>
    <property type="match status" value="1"/>
</dbReference>
<feature type="non-terminal residue" evidence="14">
    <location>
        <position position="1987"/>
    </location>
</feature>
<dbReference type="Pfam" id="PF23248">
    <property type="entry name" value="KH_PARP14_2"/>
    <property type="match status" value="1"/>
</dbReference>
<dbReference type="Pfam" id="PF23084">
    <property type="entry name" value="KH_PARP14_1"/>
    <property type="match status" value="1"/>
</dbReference>
<keyword evidence="4 8" id="KW-0520">NAD</keyword>
<dbReference type="InterPro" id="IPR057049">
    <property type="entry name" value="PARP14_KH_8"/>
</dbReference>
<evidence type="ECO:0000256" key="2">
    <source>
        <dbReference type="ARBA" id="ARBA00022676"/>
    </source>
</evidence>
<evidence type="ECO:0000313" key="14">
    <source>
        <dbReference type="EMBL" id="KAK3521637.1"/>
    </source>
</evidence>
<feature type="domain" description="RRM" evidence="10">
    <location>
        <begin position="317"/>
        <end position="382"/>
    </location>
</feature>
<dbReference type="Gene3D" id="3.30.70.330">
    <property type="match status" value="3"/>
</dbReference>
<keyword evidence="15" id="KW-1185">Reference proteome</keyword>
<keyword evidence="2 8" id="KW-0328">Glycosyltransferase</keyword>
<dbReference type="Pfam" id="PF23253">
    <property type="entry name" value="KH_PARP14_6"/>
    <property type="match status" value="1"/>
</dbReference>
<dbReference type="CDD" id="cd02907">
    <property type="entry name" value="Macro_Af1521_BAL-like"/>
    <property type="match status" value="1"/>
</dbReference>
<dbReference type="EC" id="2.4.2.-" evidence="8"/>
<evidence type="ECO:0000256" key="5">
    <source>
        <dbReference type="ARBA" id="ARBA00023242"/>
    </source>
</evidence>
<dbReference type="InterPro" id="IPR037197">
    <property type="entry name" value="WWE_dom_sf"/>
</dbReference>
<organism evidence="14 15">
    <name type="scientific">Hemibagrus guttatus</name>
    <dbReference type="NCBI Taxonomy" id="175788"/>
    <lineage>
        <taxon>Eukaryota</taxon>
        <taxon>Metazoa</taxon>
        <taxon>Chordata</taxon>
        <taxon>Craniata</taxon>
        <taxon>Vertebrata</taxon>
        <taxon>Euteleostomi</taxon>
        <taxon>Actinopterygii</taxon>
        <taxon>Neopterygii</taxon>
        <taxon>Teleostei</taxon>
        <taxon>Ostariophysi</taxon>
        <taxon>Siluriformes</taxon>
        <taxon>Bagridae</taxon>
        <taxon>Hemibagrus</taxon>
    </lineage>
</organism>
<evidence type="ECO:0000259" key="11">
    <source>
        <dbReference type="PROSITE" id="PS50918"/>
    </source>
</evidence>
<evidence type="ECO:0000256" key="9">
    <source>
        <dbReference type="SAM" id="MobiDB-lite"/>
    </source>
</evidence>
<dbReference type="InterPro" id="IPR057044">
    <property type="entry name" value="PARP14_KH_1"/>
</dbReference>
<dbReference type="InterPro" id="IPR004170">
    <property type="entry name" value="WWE_dom"/>
</dbReference>
<evidence type="ECO:0000256" key="7">
    <source>
        <dbReference type="PROSITE-ProRule" id="PRU00176"/>
    </source>
</evidence>
<feature type="region of interest" description="Disordered" evidence="9">
    <location>
        <begin position="1132"/>
        <end position="1151"/>
    </location>
</feature>
<feature type="domain" description="WWE" evidence="11">
    <location>
        <begin position="1708"/>
        <end position="1787"/>
    </location>
</feature>
<dbReference type="GO" id="GO:0003714">
    <property type="term" value="F:transcription corepressor activity"/>
    <property type="evidence" value="ECO:0007669"/>
    <property type="project" value="TreeGrafter"/>
</dbReference>
<dbReference type="PROSITE" id="PS51059">
    <property type="entry name" value="PARP_CATALYTIC"/>
    <property type="match status" value="1"/>
</dbReference>
<dbReference type="InterPro" id="IPR057046">
    <property type="entry name" value="PARP14_KH_4"/>
</dbReference>
<feature type="domain" description="Macro" evidence="13">
    <location>
        <begin position="889"/>
        <end position="1079"/>
    </location>
</feature>
<dbReference type="SMART" id="SM00506">
    <property type="entry name" value="A1pp"/>
    <property type="match status" value="3"/>
</dbReference>
<dbReference type="PROSITE" id="PS50102">
    <property type="entry name" value="RRM"/>
    <property type="match status" value="1"/>
</dbReference>
<dbReference type="PANTHER" id="PTHR14453">
    <property type="entry name" value="PARP/ZINC FINGER CCCH TYPE DOMAIN CONTAINING PROTEIN"/>
    <property type="match status" value="1"/>
</dbReference>
<dbReference type="InterPro" id="IPR043472">
    <property type="entry name" value="Macro_dom-like"/>
</dbReference>
<evidence type="ECO:0000256" key="3">
    <source>
        <dbReference type="ARBA" id="ARBA00022679"/>
    </source>
</evidence>
<dbReference type="CDD" id="cd01439">
    <property type="entry name" value="TCCD_inducible_PARP_like"/>
    <property type="match status" value="1"/>
</dbReference>
<evidence type="ECO:0000259" key="12">
    <source>
        <dbReference type="PROSITE" id="PS51059"/>
    </source>
</evidence>
<comment type="similarity">
    <text evidence="6">Belongs to the ARTD/PARP family.</text>
</comment>
<comment type="subcellular location">
    <subcellularLocation>
        <location evidence="1">Nucleus</location>
    </subcellularLocation>
</comment>
<dbReference type="Proteomes" id="UP001274896">
    <property type="component" value="Unassembled WGS sequence"/>
</dbReference>
<dbReference type="SMART" id="SM00360">
    <property type="entry name" value="RRM"/>
    <property type="match status" value="2"/>
</dbReference>
<dbReference type="EMBL" id="JAUCMX010000015">
    <property type="protein sequence ID" value="KAK3521637.1"/>
    <property type="molecule type" value="Genomic_DNA"/>
</dbReference>
<protein>
    <recommendedName>
        <fullName evidence="8">Poly [ADP-ribose] polymerase</fullName>
        <shortName evidence="8">PARP</shortName>
        <ecNumber evidence="8">2.4.2.-</ecNumber>
    </recommendedName>
</protein>
<evidence type="ECO:0000259" key="13">
    <source>
        <dbReference type="PROSITE" id="PS51154"/>
    </source>
</evidence>
<dbReference type="InterPro" id="IPR035979">
    <property type="entry name" value="RBD_domain_sf"/>
</dbReference>
<evidence type="ECO:0000256" key="4">
    <source>
        <dbReference type="ARBA" id="ARBA00023027"/>
    </source>
</evidence>
<evidence type="ECO:0000313" key="15">
    <source>
        <dbReference type="Proteomes" id="UP001274896"/>
    </source>
</evidence>
<dbReference type="InterPro" id="IPR057045">
    <property type="entry name" value="PARP14_KH_3"/>
</dbReference>
<reference evidence="14" key="1">
    <citation type="submission" date="2023-06" db="EMBL/GenBank/DDBJ databases">
        <title>Male Hemibagrus guttatus genome.</title>
        <authorList>
            <person name="Bian C."/>
        </authorList>
    </citation>
    <scope>NUCLEOTIDE SEQUENCE</scope>
    <source>
        <strain evidence="14">Male_cb2023</strain>
        <tissue evidence="14">Muscle</tissue>
    </source>
</reference>
<keyword evidence="7" id="KW-0694">RNA-binding</keyword>
<evidence type="ECO:0000256" key="1">
    <source>
        <dbReference type="ARBA" id="ARBA00004123"/>
    </source>
</evidence>
<dbReference type="Pfam" id="PF01661">
    <property type="entry name" value="Macro"/>
    <property type="match status" value="3"/>
</dbReference>
<dbReference type="GO" id="GO:0005737">
    <property type="term" value="C:cytoplasm"/>
    <property type="evidence" value="ECO:0007669"/>
    <property type="project" value="TreeGrafter"/>
</dbReference>
<accession>A0AAE0QIM4</accession>
<dbReference type="SUPFAM" id="SSF56399">
    <property type="entry name" value="ADP-ribosylation"/>
    <property type="match status" value="1"/>
</dbReference>
<dbReference type="InterPro" id="IPR057047">
    <property type="entry name" value="PARP14_KH_5"/>
</dbReference>
<feature type="domain" description="Macro" evidence="13">
    <location>
        <begin position="1163"/>
        <end position="1327"/>
    </location>
</feature>
<dbReference type="Gene3D" id="3.90.228.10">
    <property type="match status" value="1"/>
</dbReference>
<evidence type="ECO:0000256" key="6">
    <source>
        <dbReference type="ARBA" id="ARBA00024347"/>
    </source>
</evidence>
<dbReference type="InterPro" id="IPR057051">
    <property type="entry name" value="PARP14_RPM_1"/>
</dbReference>
<dbReference type="Gene3D" id="3.40.220.10">
    <property type="entry name" value="Leucine Aminopeptidase, subunit E, domain 1"/>
    <property type="match status" value="3"/>
</dbReference>
<evidence type="ECO:0000259" key="10">
    <source>
        <dbReference type="PROSITE" id="PS50102"/>
    </source>
</evidence>
<dbReference type="PANTHER" id="PTHR14453:SF106">
    <property type="entry name" value="POLY [ADP-RIBOSE] POLYMERASE"/>
    <property type="match status" value="1"/>
</dbReference>
<dbReference type="InterPro" id="IPR057043">
    <property type="entry name" value="PARP14_KH_2"/>
</dbReference>
<gene>
    <name evidence="14" type="ORF">QTP70_014718</name>
</gene>
<name>A0AAE0QIM4_9TELE</name>
<dbReference type="InterPro" id="IPR057050">
    <property type="entry name" value="RRM_PARP14_2"/>
</dbReference>
<dbReference type="Pfam" id="PF23085">
    <property type="entry name" value="RRM_PARP14_3"/>
    <property type="match status" value="2"/>
</dbReference>
<dbReference type="GO" id="GO:0005634">
    <property type="term" value="C:nucleus"/>
    <property type="evidence" value="ECO:0007669"/>
    <property type="project" value="UniProtKB-SubCell"/>
</dbReference>
<dbReference type="GO" id="GO:0003723">
    <property type="term" value="F:RNA binding"/>
    <property type="evidence" value="ECO:0007669"/>
    <property type="project" value="UniProtKB-UniRule"/>
</dbReference>
<dbReference type="Pfam" id="PF23251">
    <property type="entry name" value="KH_PARP14_4"/>
    <property type="match status" value="1"/>
</dbReference>
<proteinExistence type="inferred from homology"/>
<dbReference type="SUPFAM" id="SSF54928">
    <property type="entry name" value="RNA-binding domain, RBD"/>
    <property type="match status" value="1"/>
</dbReference>
<dbReference type="SUPFAM" id="SSF117839">
    <property type="entry name" value="WWE domain"/>
    <property type="match status" value="1"/>
</dbReference>
<dbReference type="InterPro" id="IPR057048">
    <property type="entry name" value="PARP14_KH_6"/>
</dbReference>
<dbReference type="InterPro" id="IPR052056">
    <property type="entry name" value="Mono-ARTD/PARP"/>
</dbReference>
<dbReference type="Pfam" id="PF23249">
    <property type="entry name" value="KH_PARP14_3"/>
    <property type="match status" value="1"/>
</dbReference>
<dbReference type="InterPro" id="IPR012677">
    <property type="entry name" value="Nucleotide-bd_a/b_plait_sf"/>
</dbReference>
<dbReference type="Pfam" id="PF00644">
    <property type="entry name" value="PARP"/>
    <property type="match status" value="1"/>
</dbReference>
<feature type="region of interest" description="Disordered" evidence="9">
    <location>
        <begin position="117"/>
        <end position="136"/>
    </location>
</feature>
<dbReference type="InterPro" id="IPR054596">
    <property type="entry name" value="PARP14_WWE"/>
</dbReference>
<dbReference type="InterPro" id="IPR002589">
    <property type="entry name" value="Macro_dom"/>
</dbReference>
<dbReference type="PROSITE" id="PS50918">
    <property type="entry name" value="WWE"/>
    <property type="match status" value="1"/>
</dbReference>
<dbReference type="GO" id="GO:1990404">
    <property type="term" value="F:NAD+-protein mono-ADP-ribosyltransferase activity"/>
    <property type="evidence" value="ECO:0007669"/>
    <property type="project" value="TreeGrafter"/>
</dbReference>
<dbReference type="GO" id="GO:0070212">
    <property type="term" value="P:protein poly-ADP-ribosylation"/>
    <property type="evidence" value="ECO:0007669"/>
    <property type="project" value="TreeGrafter"/>
</dbReference>
<dbReference type="SUPFAM" id="SSF52949">
    <property type="entry name" value="Macro domain-like"/>
    <property type="match status" value="3"/>
</dbReference>
<dbReference type="InterPro" id="IPR000504">
    <property type="entry name" value="RRM_dom"/>
</dbReference>
<dbReference type="Pfam" id="PF23245">
    <property type="entry name" value="RRM_PARP14_2"/>
    <property type="match status" value="1"/>
</dbReference>
<dbReference type="PROSITE" id="PS51154">
    <property type="entry name" value="MACRO"/>
    <property type="match status" value="3"/>
</dbReference>
<keyword evidence="3 8" id="KW-0808">Transferase</keyword>
<dbReference type="FunFam" id="3.90.228.10:FF:000008">
    <property type="entry name" value="Poly [ADP-ribose] polymerase"/>
    <property type="match status" value="1"/>
</dbReference>
<feature type="region of interest" description="Disordered" evidence="9">
    <location>
        <begin position="1088"/>
        <end position="1127"/>
    </location>
</feature>
<keyword evidence="5" id="KW-0539">Nucleus</keyword>
<dbReference type="GO" id="GO:0003950">
    <property type="term" value="F:NAD+ poly-ADP-ribosyltransferase activity"/>
    <property type="evidence" value="ECO:0007669"/>
    <property type="project" value="UniProtKB-UniRule"/>
</dbReference>
<sequence>VNCQCLSFSIQSSAEERNESESSVLDFRGTNMDEFPYPVLVEGDWSSINPKTLQSKVQIYFQSRKKSQGGDCVIKWSDRSCTVFFRSEEIRDQVLDKADHAVAIENQVLKLKVSKLSGDSGSHTEEKAQASAKTGSDVPARAHQAACSVRVDNVPANIITNITFLKLYLEKWGGDVEKINVNPQDQSVIVTFCSQDAAERILEKTDHTLSSQPVTMCPYFGFDTSQITEGLEDTPWSSAVVLENVPEDMNEDFLMLLVESLSGYSEAELSLELISESNAAVVTFKEPIAVEKFLKECGTKRKFLEFGFKARRLEKSRSVKVENLPTQCPDQFLELYFEKHVGAVERIKVIADERVAIITFQDHQAVQNLLGKKHAIRNTPVNIYPYFPSLGSVLYGKDRPKWTLPKPFTHKIHPAIREFLQKKGQINSICNQMRSHFCQVNIDKDEVLLSPLPALLRQKGMTKKHLDSWKEDTIDAFKNILSCFGVFECSVIPSVWTVVEKDIRSVVKDKAVLVVDFSTRCLTLAGVAKDINVLKPILETVLKDASSQIEREKMKTSDSIIMPPAIFFLFQQENLQKSALAKYPQLDMTYRKDINQLQLTGLHMEIIEIKNFILETRLSMKEKILKMDSSLLKFLSSVDSEEMSRDLFISKGINAVYRFENGDNVLIASTDKTLTEAEKRLEMMLTSQRLPVEDLAVLEKPEWKDLINQLCESYNSSRKTTVLIKSLEDRDTVVVCGFQEPVREVSKSLEQFINKYSKIEETLRVKCSAVVKFIREKKPQVWQKFLKGDELNIHFDSKRPLIRVSGERIHVQPALMAFQNITKNLFTEKFTIRKAGAKKYFQEQGSMIFMMIRDQKFVVVLEDASIEEDIEESYHEKSFNEGIVEDFGQHFCEVQTPGGIVIKVLKADICQLKVDAVVNAANEDLKHIGGLALALLNSAGPSLQQSSDQYVAKHGKLLTGNAVTTEAGRLPCKYVVHAVGPRFYNTNKLTAVKQLRQAVRESLNQAMFKRCSSIAVPAISSGIFGFPLDLCTETIAKELHSYVEFQIGQGGMNTLKEIHLVDNNPKTVDAMVQAVKKEFTDFNPRMILPQQMGRGHGQHGQNHQGQGNRGQGYRGQDAGRHDNVVRGNGSRVSQAEDFGTQGPPYSKPQFRSQFEDMDRSDSGFLEAQSTKEGLKIILRKGNIQDARSDVIVNTISEDLDLSKGVVSKAILNAAGPQLQAEIYSLGISRLKYGDIVDTKGYTLKCQMVFHTTCPFWNGGNSSEDEILQGIIDNCLKKAEKQKMTSISFPAIGTGNLHFPIDLVSKILLSEIHAFSASVCPQFLKEVTVMVHPSASETVQCFVKSFRGGWQGSVRKRAHTVQQSPAKKLPPVRSQQPAAGYIGAVSTPSLGVHRMQIKHLTLEVSSGDITKERCDAVVNSSNSSFSLKSGVSKAILDAAGIAVERECQQIMASQSQNGDMIMTSGGQLPCRHIIHVVGRNSPAEIKNVVYSVLKFCEEQMFSSVAFPALGTGQGGAHPSAVADAMIEALIDFVKKKKGTHLKSVKFLIFQTAMVSDFHQSMLKRKQERLEEEGGIMGWIKGELETVVSYFRGNKSEAAENEEFVLVGEEFEPVVLQLCGESQEDLDAAKNLITSFIVREHMSSKVQDSAISNFGQEEADMLSNLQRELTVSIQLLKSGPEPVLTVEGLTRDVVKAESQIRDMIRKVEKNMTRQREAFSLMTEVEWQYQDHSGKFLPFDLLTNYDLEQALQYKRSCTTININNYPYEANVIYKKAKGENREIELNRIDRKQEQNSISLPSHWKDMKGKLVLRVEIQQGSQEYTDVETLFRKTGLTSNILKIERVQNETLWRNYMNQKVYLEKKNNHTNNERLLFHGTGSDNIDKINERGFNRSYAGMHGAMYGNGVYFAVNPCYSAQGYAKPDQKGHKRMYLARVLVGDFTTGKAGLLAPPDKKSTGTEQFDSVTDPNKTMFVIFHDVYAYPEYLITFQ</sequence>
<dbReference type="InterPro" id="IPR012317">
    <property type="entry name" value="Poly(ADP-ribose)pol_cat_dom"/>
</dbReference>
<dbReference type="Pfam" id="PF23254">
    <property type="entry name" value="KH_PARP14_8"/>
    <property type="match status" value="1"/>
</dbReference>
<feature type="domain" description="PARP catalytic" evidence="12">
    <location>
        <begin position="1796"/>
        <end position="1987"/>
    </location>
</feature>
<dbReference type="Gene3D" id="3.30.720.50">
    <property type="match status" value="1"/>
</dbReference>
<dbReference type="Pfam" id="PF23222">
    <property type="entry name" value="RRM_PARP14_1"/>
    <property type="match status" value="1"/>
</dbReference>
<evidence type="ECO:0000256" key="8">
    <source>
        <dbReference type="RuleBase" id="RU362114"/>
    </source>
</evidence>